<dbReference type="EMBL" id="CP041186">
    <property type="protein sequence ID" value="QDG51167.1"/>
    <property type="molecule type" value="Genomic_DNA"/>
</dbReference>
<evidence type="ECO:0000313" key="5">
    <source>
        <dbReference type="Proteomes" id="UP000315995"/>
    </source>
</evidence>
<protein>
    <submittedName>
        <fullName evidence="4">DUF4145 domain-containing protein</fullName>
    </submittedName>
</protein>
<dbReference type="InterPro" id="IPR025285">
    <property type="entry name" value="DUF4145"/>
</dbReference>
<evidence type="ECO:0000256" key="2">
    <source>
        <dbReference type="SAM" id="MobiDB-lite"/>
    </source>
</evidence>
<accession>A0A5B8Y5A5</accession>
<feature type="coiled-coil region" evidence="1">
    <location>
        <begin position="151"/>
        <end position="206"/>
    </location>
</feature>
<dbReference type="OrthoDB" id="9804086at2"/>
<dbReference type="AlphaFoldDB" id="A0A4Y6PT11"/>
<keyword evidence="1" id="KW-0175">Coiled coil</keyword>
<gene>
    <name evidence="4" type="ORF">FIV42_10585</name>
</gene>
<dbReference type="Pfam" id="PF13643">
    <property type="entry name" value="DUF4145"/>
    <property type="match status" value="1"/>
</dbReference>
<organism evidence="4 5">
    <name type="scientific">Persicimonas caeni</name>
    <dbReference type="NCBI Taxonomy" id="2292766"/>
    <lineage>
        <taxon>Bacteria</taxon>
        <taxon>Deltaproteobacteria</taxon>
        <taxon>Bradymonadales</taxon>
        <taxon>Bradymonadaceae</taxon>
        <taxon>Persicimonas</taxon>
    </lineage>
</organism>
<reference evidence="4 5" key="1">
    <citation type="submission" date="2019-06" db="EMBL/GenBank/DDBJ databases">
        <title>Persicimonas caeni gen. nov., sp. nov., a predatory bacterium isolated from solar saltern.</title>
        <authorList>
            <person name="Wang S."/>
        </authorList>
    </citation>
    <scope>NUCLEOTIDE SEQUENCE [LARGE SCALE GENOMIC DNA]</scope>
    <source>
        <strain evidence="4 5">YN101</strain>
    </source>
</reference>
<sequence>MPDTPFKSNFAFLAEHDPRLAEIGREAEQLASISPTACMMQVRMLAELLAKETAAYLGIYVDESTSFYDLLRRLEREDAFRDNIDDLFHEVRMNANDVVHGDVYLGDSQGVAKQYLRLVRRISIWFHRSFGRDPGFSAGPFVDPPDLASQREEILGQNRHLQEAVEDAEKALAEANARASRAQERYAEAEQLLERLREERNVFREFAIEYETRLAELRARADAAGPAERSAQAERMRRAGEQVELDDRETRALIDAQLRIQGWGADHEVLHWQHGARPEPGRALAIADVPTAAGLADYVLFDGLTPLAIIEAERWDGPVEDGLEEAKLHSRAWDLADYVPPAGSPWVIDGLDYEVPFVFASNGREYIARSDAGGGVLFQDLRHPMGDVRALDRWFEPERLREISTAH</sequence>
<feature type="compositionally biased region" description="Basic and acidic residues" evidence="2">
    <location>
        <begin position="231"/>
        <end position="241"/>
    </location>
</feature>
<keyword evidence="5" id="KW-1185">Reference proteome</keyword>
<feature type="region of interest" description="Disordered" evidence="2">
    <location>
        <begin position="225"/>
        <end position="244"/>
    </location>
</feature>
<evidence type="ECO:0000256" key="1">
    <source>
        <dbReference type="SAM" id="Coils"/>
    </source>
</evidence>
<accession>A0A4Y6PT11</accession>
<dbReference type="Proteomes" id="UP000315995">
    <property type="component" value="Chromosome"/>
</dbReference>
<feature type="domain" description="DUF4145" evidence="3">
    <location>
        <begin position="25"/>
        <end position="101"/>
    </location>
</feature>
<dbReference type="RefSeq" id="WP_141197652.1">
    <property type="nucleotide sequence ID" value="NZ_CP041186.1"/>
</dbReference>
<evidence type="ECO:0000313" key="4">
    <source>
        <dbReference type="EMBL" id="QDG51167.1"/>
    </source>
</evidence>
<name>A0A4Y6PT11_PERCE</name>
<evidence type="ECO:0000259" key="3">
    <source>
        <dbReference type="Pfam" id="PF13643"/>
    </source>
</evidence>
<proteinExistence type="predicted"/>
<dbReference type="Gene3D" id="3.90.1570.30">
    <property type="match status" value="1"/>
</dbReference>